<gene>
    <name evidence="11" type="ORF">SM124_17880</name>
</gene>
<dbReference type="EMBL" id="JAXOFX010000014">
    <property type="protein sequence ID" value="MDZ5473589.1"/>
    <property type="molecule type" value="Genomic_DNA"/>
</dbReference>
<proteinExistence type="predicted"/>
<dbReference type="SUPFAM" id="SSF55874">
    <property type="entry name" value="ATPase domain of HSP90 chaperone/DNA topoisomerase II/histidine kinase"/>
    <property type="match status" value="1"/>
</dbReference>
<dbReference type="InterPro" id="IPR003594">
    <property type="entry name" value="HATPase_dom"/>
</dbReference>
<keyword evidence="5" id="KW-0902">Two-component regulatory system</keyword>
<evidence type="ECO:0000259" key="9">
    <source>
        <dbReference type="Pfam" id="PF07730"/>
    </source>
</evidence>
<dbReference type="Gene3D" id="3.30.565.10">
    <property type="entry name" value="Histidine kinase-like ATPase, C-terminal domain"/>
    <property type="match status" value="1"/>
</dbReference>
<dbReference type="Pfam" id="PF02518">
    <property type="entry name" value="HATPase_c"/>
    <property type="match status" value="1"/>
</dbReference>
<dbReference type="CDD" id="cd16917">
    <property type="entry name" value="HATPase_UhpB-NarQ-NarX-like"/>
    <property type="match status" value="1"/>
</dbReference>
<dbReference type="RefSeq" id="WP_322447878.1">
    <property type="nucleotide sequence ID" value="NZ_JAXOFX010000014.1"/>
</dbReference>
<sequence>MKKKGIEIFPKRFGFFPYIFLVYLCMPAYYISAQAGLKMALGFLLLALFLVTYRQLYFSMDKKVFTYWLILQVAIILVLSVSYNLYNLFLGFFPANFIGWYSDRKKFSKILVLFGLAIISPLILQLDNLSTRELFYFIPFIIIMLISPFGIRSMNSRMELERKLDEANEQIKMLVKREERMRIARDLHDTLGHTLSLITLKSQLVGKLVSKDPDRAKKEALEMERTSRSALAQVRELVSDMRTITVAEELIEVEHILDAAGISYELKGDTQIENVPYLTQNILSMCLREGITNVVKHSEASKCSVEIRNSAGEVNLVIEDNGKGLDQSQQDGNGLKGMKERLELIDGSMKLQSTQVTSLIIKVPVIMKQRETGEVS</sequence>
<evidence type="ECO:0000259" key="8">
    <source>
        <dbReference type="Pfam" id="PF02518"/>
    </source>
</evidence>
<evidence type="ECO:0000256" key="2">
    <source>
        <dbReference type="ARBA" id="ARBA00012438"/>
    </source>
</evidence>
<name>A0ABU5J2G0_9BACI</name>
<evidence type="ECO:0000256" key="1">
    <source>
        <dbReference type="ARBA" id="ARBA00000085"/>
    </source>
</evidence>
<keyword evidence="4 11" id="KW-0418">Kinase</keyword>
<dbReference type="Pfam" id="PF07730">
    <property type="entry name" value="HisKA_3"/>
    <property type="match status" value="1"/>
</dbReference>
<keyword evidence="7" id="KW-0472">Membrane</keyword>
<feature type="transmembrane region" description="Helical" evidence="7">
    <location>
        <begin position="106"/>
        <end position="126"/>
    </location>
</feature>
<accession>A0ABU5J2G0</accession>
<evidence type="ECO:0000256" key="7">
    <source>
        <dbReference type="SAM" id="Phobius"/>
    </source>
</evidence>
<dbReference type="Proteomes" id="UP001290455">
    <property type="component" value="Unassembled WGS sequence"/>
</dbReference>
<keyword evidence="7" id="KW-0812">Transmembrane</keyword>
<comment type="caution">
    <text evidence="11">The sequence shown here is derived from an EMBL/GenBank/DDBJ whole genome shotgun (WGS) entry which is preliminary data.</text>
</comment>
<feature type="domain" description="Histidine kinase/HSP90-like ATPase" evidence="8">
    <location>
        <begin position="282"/>
        <end position="364"/>
    </location>
</feature>
<evidence type="ECO:0000313" key="12">
    <source>
        <dbReference type="Proteomes" id="UP001290455"/>
    </source>
</evidence>
<feature type="transmembrane region" description="Helical" evidence="7">
    <location>
        <begin position="36"/>
        <end position="53"/>
    </location>
</feature>
<protein>
    <recommendedName>
        <fullName evidence="2">histidine kinase</fullName>
        <ecNumber evidence="2">2.7.13.3</ecNumber>
    </recommendedName>
</protein>
<evidence type="ECO:0000256" key="3">
    <source>
        <dbReference type="ARBA" id="ARBA00022679"/>
    </source>
</evidence>
<evidence type="ECO:0000259" key="10">
    <source>
        <dbReference type="Pfam" id="PF23540"/>
    </source>
</evidence>
<dbReference type="Pfam" id="PF23540">
    <property type="entry name" value="DesK_N"/>
    <property type="match status" value="1"/>
</dbReference>
<dbReference type="EC" id="2.7.13.3" evidence="2"/>
<dbReference type="InterPro" id="IPR050482">
    <property type="entry name" value="Sensor_HK_TwoCompSys"/>
</dbReference>
<feature type="domain" description="DesK/YvfT N-terminal" evidence="10">
    <location>
        <begin position="4"/>
        <end position="147"/>
    </location>
</feature>
<dbReference type="InterPro" id="IPR011712">
    <property type="entry name" value="Sig_transdc_His_kin_sub3_dim/P"/>
</dbReference>
<feature type="transmembrane region" description="Helical" evidence="7">
    <location>
        <begin position="12"/>
        <end position="30"/>
    </location>
</feature>
<evidence type="ECO:0000256" key="4">
    <source>
        <dbReference type="ARBA" id="ARBA00022777"/>
    </source>
</evidence>
<organism evidence="11 12">
    <name type="scientific">Robertmurraya mangrovi</name>
    <dbReference type="NCBI Taxonomy" id="3098077"/>
    <lineage>
        <taxon>Bacteria</taxon>
        <taxon>Bacillati</taxon>
        <taxon>Bacillota</taxon>
        <taxon>Bacilli</taxon>
        <taxon>Bacillales</taxon>
        <taxon>Bacillaceae</taxon>
        <taxon>Robertmurraya</taxon>
    </lineage>
</organism>
<dbReference type="PANTHER" id="PTHR24421">
    <property type="entry name" value="NITRATE/NITRITE SENSOR PROTEIN NARX-RELATED"/>
    <property type="match status" value="1"/>
</dbReference>
<keyword evidence="3" id="KW-0808">Transferase</keyword>
<feature type="transmembrane region" description="Helical" evidence="7">
    <location>
        <begin position="133"/>
        <end position="151"/>
    </location>
</feature>
<keyword evidence="12" id="KW-1185">Reference proteome</keyword>
<dbReference type="GO" id="GO:0016301">
    <property type="term" value="F:kinase activity"/>
    <property type="evidence" value="ECO:0007669"/>
    <property type="project" value="UniProtKB-KW"/>
</dbReference>
<evidence type="ECO:0000313" key="11">
    <source>
        <dbReference type="EMBL" id="MDZ5473589.1"/>
    </source>
</evidence>
<dbReference type="Gene3D" id="1.20.5.1930">
    <property type="match status" value="1"/>
</dbReference>
<dbReference type="InterPro" id="IPR036890">
    <property type="entry name" value="HATPase_C_sf"/>
</dbReference>
<evidence type="ECO:0000256" key="6">
    <source>
        <dbReference type="SAM" id="Coils"/>
    </source>
</evidence>
<evidence type="ECO:0000256" key="5">
    <source>
        <dbReference type="ARBA" id="ARBA00023012"/>
    </source>
</evidence>
<comment type="catalytic activity">
    <reaction evidence="1">
        <text>ATP + protein L-histidine = ADP + protein N-phospho-L-histidine.</text>
        <dbReference type="EC" id="2.7.13.3"/>
    </reaction>
</comment>
<dbReference type="PANTHER" id="PTHR24421:SF63">
    <property type="entry name" value="SENSOR HISTIDINE KINASE DESK"/>
    <property type="match status" value="1"/>
</dbReference>
<feature type="transmembrane region" description="Helical" evidence="7">
    <location>
        <begin position="65"/>
        <end position="86"/>
    </location>
</feature>
<feature type="coiled-coil region" evidence="6">
    <location>
        <begin position="157"/>
        <end position="184"/>
    </location>
</feature>
<dbReference type="InterPro" id="IPR056374">
    <property type="entry name" value="DesK/YvfT_N"/>
</dbReference>
<keyword evidence="6" id="KW-0175">Coiled coil</keyword>
<reference evidence="11 12" key="1">
    <citation type="submission" date="2023-11" db="EMBL/GenBank/DDBJ databases">
        <title>Bacillus jintuensis, isolated from a mudflat on the Beibu Gulf coast.</title>
        <authorList>
            <person name="Li M."/>
        </authorList>
    </citation>
    <scope>NUCLEOTIDE SEQUENCE [LARGE SCALE GENOMIC DNA]</scope>
    <source>
        <strain evidence="11 12">31A1R</strain>
    </source>
</reference>
<feature type="domain" description="Signal transduction histidine kinase subgroup 3 dimerisation and phosphoacceptor" evidence="9">
    <location>
        <begin position="179"/>
        <end position="243"/>
    </location>
</feature>
<keyword evidence="7" id="KW-1133">Transmembrane helix</keyword>